<dbReference type="PANTHER" id="PTHR35330:SF1">
    <property type="entry name" value="SIROHEME BIOSYNTHESIS PROTEIN MET8"/>
    <property type="match status" value="1"/>
</dbReference>
<dbReference type="EC" id="1.3.1.76" evidence="2"/>
<dbReference type="InterPro" id="IPR028161">
    <property type="entry name" value="Met8-like"/>
</dbReference>
<reference evidence="7 8" key="1">
    <citation type="submission" date="2021-10" db="EMBL/GenBank/DDBJ databases">
        <title>Anaerobic single-cell dispensing facilitates the cultivation of human gut bacteria.</title>
        <authorList>
            <person name="Afrizal A."/>
        </authorList>
    </citation>
    <scope>NUCLEOTIDE SEQUENCE [LARGE SCALE GENOMIC DNA]</scope>
    <source>
        <strain evidence="7 8">CLA-AA-H277</strain>
    </source>
</reference>
<accession>A0AAE3DQ42</accession>
<dbReference type="Proteomes" id="UP001197875">
    <property type="component" value="Unassembled WGS sequence"/>
</dbReference>
<dbReference type="Gene3D" id="3.40.50.720">
    <property type="entry name" value="NAD(P)-binding Rossmann-like Domain"/>
    <property type="match status" value="1"/>
</dbReference>
<proteinExistence type="predicted"/>
<dbReference type="AlphaFoldDB" id="A0AAE3DQ42"/>
<evidence type="ECO:0000256" key="2">
    <source>
        <dbReference type="ARBA" id="ARBA00012400"/>
    </source>
</evidence>
<dbReference type="GO" id="GO:0043115">
    <property type="term" value="F:precorrin-2 dehydrogenase activity"/>
    <property type="evidence" value="ECO:0007669"/>
    <property type="project" value="UniProtKB-EC"/>
</dbReference>
<dbReference type="EMBL" id="JAJEPR010000002">
    <property type="protein sequence ID" value="MCC2188452.1"/>
    <property type="molecule type" value="Genomic_DNA"/>
</dbReference>
<dbReference type="SUPFAM" id="SSF51735">
    <property type="entry name" value="NAD(P)-binding Rossmann-fold domains"/>
    <property type="match status" value="1"/>
</dbReference>
<dbReference type="InterPro" id="IPR036291">
    <property type="entry name" value="NAD(P)-bd_dom_sf"/>
</dbReference>
<evidence type="ECO:0000256" key="3">
    <source>
        <dbReference type="ARBA" id="ARBA00023002"/>
    </source>
</evidence>
<organism evidence="7 8">
    <name type="scientific">Fusicatenibacter faecihominis</name>
    <dbReference type="NCBI Taxonomy" id="2881276"/>
    <lineage>
        <taxon>Bacteria</taxon>
        <taxon>Bacillati</taxon>
        <taxon>Bacillota</taxon>
        <taxon>Clostridia</taxon>
        <taxon>Lachnospirales</taxon>
        <taxon>Lachnospiraceae</taxon>
        <taxon>Fusicatenibacter</taxon>
    </lineage>
</organism>
<keyword evidence="4" id="KW-0520">NAD</keyword>
<evidence type="ECO:0000256" key="5">
    <source>
        <dbReference type="ARBA" id="ARBA00023244"/>
    </source>
</evidence>
<dbReference type="GO" id="GO:0019354">
    <property type="term" value="P:siroheme biosynthetic process"/>
    <property type="evidence" value="ECO:0007669"/>
    <property type="project" value="InterPro"/>
</dbReference>
<comment type="pathway">
    <text evidence="1">Porphyrin-containing compound metabolism; siroheme biosynthesis; sirohydrochlorin from precorrin-2: step 1/1.</text>
</comment>
<dbReference type="InterPro" id="IPR006367">
    <property type="entry name" value="Sirohaem_synthase_N"/>
</dbReference>
<name>A0AAE3DQ42_9FIRM</name>
<sequence length="157" mass="17742">MTDEARPYFPMFVDISHKKVVVVGAGTIAKRRIRTLVDFTENLTVIAPEVNPELLELQSQGKILILKKQYQREDIYDADLVIAATNDHQTNEDIYSVCKCMGITVNVCSDKNKCDFYFPGIVRKDNLVVGITASGNNHKAARETSDRIRELLNQPEQ</sequence>
<evidence type="ECO:0000256" key="6">
    <source>
        <dbReference type="ARBA" id="ARBA00047561"/>
    </source>
</evidence>
<protein>
    <recommendedName>
        <fullName evidence="2">precorrin-2 dehydrogenase</fullName>
        <ecNumber evidence="2">1.3.1.76</ecNumber>
    </recommendedName>
</protein>
<evidence type="ECO:0000256" key="1">
    <source>
        <dbReference type="ARBA" id="ARBA00005010"/>
    </source>
</evidence>
<keyword evidence="8" id="KW-1185">Reference proteome</keyword>
<dbReference type="GO" id="GO:0004325">
    <property type="term" value="F:ferrochelatase activity"/>
    <property type="evidence" value="ECO:0007669"/>
    <property type="project" value="InterPro"/>
</dbReference>
<dbReference type="Pfam" id="PF13241">
    <property type="entry name" value="NAD_binding_7"/>
    <property type="match status" value="1"/>
</dbReference>
<dbReference type="RefSeq" id="WP_227614037.1">
    <property type="nucleotide sequence ID" value="NZ_JAJEPR010000002.1"/>
</dbReference>
<keyword evidence="5" id="KW-0627">Porphyrin biosynthesis</keyword>
<dbReference type="NCBIfam" id="TIGR01470">
    <property type="entry name" value="cysG_Nterm"/>
    <property type="match status" value="1"/>
</dbReference>
<evidence type="ECO:0000313" key="8">
    <source>
        <dbReference type="Proteomes" id="UP001197875"/>
    </source>
</evidence>
<evidence type="ECO:0000256" key="4">
    <source>
        <dbReference type="ARBA" id="ARBA00023027"/>
    </source>
</evidence>
<comment type="catalytic activity">
    <reaction evidence="6">
        <text>precorrin-2 + NAD(+) = sirohydrochlorin + NADH + 2 H(+)</text>
        <dbReference type="Rhea" id="RHEA:15613"/>
        <dbReference type="ChEBI" id="CHEBI:15378"/>
        <dbReference type="ChEBI" id="CHEBI:57540"/>
        <dbReference type="ChEBI" id="CHEBI:57945"/>
        <dbReference type="ChEBI" id="CHEBI:58351"/>
        <dbReference type="ChEBI" id="CHEBI:58827"/>
        <dbReference type="EC" id="1.3.1.76"/>
    </reaction>
</comment>
<evidence type="ECO:0000313" key="7">
    <source>
        <dbReference type="EMBL" id="MCC2188452.1"/>
    </source>
</evidence>
<keyword evidence="3" id="KW-0560">Oxidoreductase</keyword>
<dbReference type="PANTHER" id="PTHR35330">
    <property type="entry name" value="SIROHEME BIOSYNTHESIS PROTEIN MET8"/>
    <property type="match status" value="1"/>
</dbReference>
<comment type="caution">
    <text evidence="7">The sequence shown here is derived from an EMBL/GenBank/DDBJ whole genome shotgun (WGS) entry which is preliminary data.</text>
</comment>
<gene>
    <name evidence="7" type="ORF">LKD71_01210</name>
</gene>